<sequence>MNKFDHAYDPALGLLFTRQLEGRHSQFDDARELFYQLNQSGNNQHVMSDAYDFLAWHLNQVSLAYAPFEIDEYGKESLATLIAPEISPLPEALQTQDDFYLLINQLAAIHLTQPDWLQNIAQISCSQSATTVQLMAVYLQLAEAGQNGGNFHQLYRALLLSSGYKSPILHSYEYCQQAGLMLEIFDFASIQLAMARFPRVLFAEILGFTLAYCQMPALLEICFPEQSLLVPFVTLRKRQIQQQLFPLQACISSYLDLFPEQQQQLWQRIQSGFWLYHQQMKICKDRLQHVLQTPLSTNQAVTRLLQQKASAAMGHHQNICVQGKKLDMWFAELPANSHEFLQALMQSGYINKQKPLDSPLLKLFNFNGPMFGVLDQFELDILKNWLNSEPNKGSMNIVEEPKKSFASYYKPTLLIKQTQKKYAKLSNRKLYYYLLNADLFPDVLPIARTKARNLLRACTWLNSLPFKHYTHQQFDSYIETIYQREMSAYQPLQGQPTVSREAYIWGLEQIAPMILIDGCWLQNSQALQAINPEICDILFKIYCDEIGNGRLQQNHPHIFEQLLESLSIQLPTVYSKAFIKHPGFINSAFDLPVYMLSLSHFSVEFLPELLGLNMAIELSGLGRSYMSLVDDWNYWGIDPGIANIHISIDNAASGHTFLAKKAIQLHMDDIFNNTADRALLDRHWRRIYSGYASLRFVGTRFKLNLPIGYLVNKFRAKHRR</sequence>
<dbReference type="EMBL" id="LPUF01000002">
    <property type="protein sequence ID" value="OQK16080.1"/>
    <property type="molecule type" value="Genomic_DNA"/>
</dbReference>
<dbReference type="SMART" id="SM01236">
    <property type="entry name" value="Haem_oxygenase_2"/>
    <property type="match status" value="1"/>
</dbReference>
<evidence type="ECO:0008006" key="3">
    <source>
        <dbReference type="Google" id="ProtNLM"/>
    </source>
</evidence>
<name>A0A1V8M3E5_9GAMM</name>
<accession>A0A1V8M3E5</accession>
<keyword evidence="2" id="KW-1185">Reference proteome</keyword>
<comment type="caution">
    <text evidence="1">The sequence shown here is derived from an EMBL/GenBank/DDBJ whole genome shotgun (WGS) entry which is preliminary data.</text>
</comment>
<proteinExistence type="predicted"/>
<organism evidence="1 2">
    <name type="scientific">Methyloprofundus sedimenti</name>
    <dbReference type="NCBI Taxonomy" id="1420851"/>
    <lineage>
        <taxon>Bacteria</taxon>
        <taxon>Pseudomonadati</taxon>
        <taxon>Pseudomonadota</taxon>
        <taxon>Gammaproteobacteria</taxon>
        <taxon>Methylococcales</taxon>
        <taxon>Methylococcaceae</taxon>
        <taxon>Methyloprofundus</taxon>
    </lineage>
</organism>
<evidence type="ECO:0000313" key="1">
    <source>
        <dbReference type="EMBL" id="OQK16080.1"/>
    </source>
</evidence>
<gene>
    <name evidence="1" type="ORF">AU255_13300</name>
</gene>
<protein>
    <recommendedName>
        <fullName evidence="3">Iron-containing redox enzyme family protein</fullName>
    </recommendedName>
</protein>
<dbReference type="OrthoDB" id="6635957at2"/>
<dbReference type="Proteomes" id="UP000191980">
    <property type="component" value="Unassembled WGS sequence"/>
</dbReference>
<dbReference type="RefSeq" id="WP_080523459.1">
    <property type="nucleotide sequence ID" value="NZ_LPUF01000002.1"/>
</dbReference>
<dbReference type="Pfam" id="PF14518">
    <property type="entry name" value="Haem_oxygenas_2"/>
    <property type="match status" value="1"/>
</dbReference>
<reference evidence="1 2" key="1">
    <citation type="submission" date="2015-12" db="EMBL/GenBank/DDBJ databases">
        <authorList>
            <person name="Shamseldin A."/>
            <person name="Moawad H."/>
            <person name="Abd El-Rahim W.M."/>
            <person name="Sadowsky M.J."/>
        </authorList>
    </citation>
    <scope>NUCLEOTIDE SEQUENCE [LARGE SCALE GENOMIC DNA]</scope>
    <source>
        <strain evidence="1 2">WF1</strain>
    </source>
</reference>
<dbReference type="STRING" id="1420851.AU255_13300"/>
<evidence type="ECO:0000313" key="2">
    <source>
        <dbReference type="Proteomes" id="UP000191980"/>
    </source>
</evidence>
<dbReference type="AlphaFoldDB" id="A0A1V8M3E5"/>